<dbReference type="PANTHER" id="PTHR47506:SF6">
    <property type="entry name" value="HTH-TYPE TRANSCRIPTIONAL REPRESSOR NEMR"/>
    <property type="match status" value="1"/>
</dbReference>
<keyword evidence="2 7" id="KW-0678">Repressor</keyword>
<feature type="DNA-binding region" description="H-T-H motif" evidence="7 8">
    <location>
        <begin position="31"/>
        <end position="50"/>
    </location>
</feature>
<evidence type="ECO:0000256" key="8">
    <source>
        <dbReference type="PROSITE-ProRule" id="PRU00335"/>
    </source>
</evidence>
<evidence type="ECO:0000313" key="11">
    <source>
        <dbReference type="Proteomes" id="UP001607157"/>
    </source>
</evidence>
<dbReference type="SUPFAM" id="SSF48498">
    <property type="entry name" value="Tetracyclin repressor-like, C-terminal domain"/>
    <property type="match status" value="1"/>
</dbReference>
<evidence type="ECO:0000259" key="9">
    <source>
        <dbReference type="PROSITE" id="PS50977"/>
    </source>
</evidence>
<dbReference type="InterPro" id="IPR039538">
    <property type="entry name" value="BetI_C"/>
</dbReference>
<dbReference type="Proteomes" id="UP001607157">
    <property type="component" value="Unassembled WGS sequence"/>
</dbReference>
<dbReference type="InterPro" id="IPR009057">
    <property type="entry name" value="Homeodomain-like_sf"/>
</dbReference>
<dbReference type="Pfam" id="PF00440">
    <property type="entry name" value="TetR_N"/>
    <property type="match status" value="1"/>
</dbReference>
<protein>
    <recommendedName>
        <fullName evidence="7">HTH-type transcriptional regulator BetI</fullName>
    </recommendedName>
</protein>
<dbReference type="InterPro" id="IPR001647">
    <property type="entry name" value="HTH_TetR"/>
</dbReference>
<comment type="pathway">
    <text evidence="1 7">Amine and polyamine biosynthesis; betaine biosynthesis via choline pathway [regulation].</text>
</comment>
<comment type="function">
    <text evidence="7">Repressor involved in choline regulation of the bet genes.</text>
</comment>
<evidence type="ECO:0000256" key="5">
    <source>
        <dbReference type="ARBA" id="ARBA00023163"/>
    </source>
</evidence>
<evidence type="ECO:0000256" key="2">
    <source>
        <dbReference type="ARBA" id="ARBA00022491"/>
    </source>
</evidence>
<dbReference type="Pfam" id="PF13977">
    <property type="entry name" value="TetR_C_6"/>
    <property type="match status" value="1"/>
</dbReference>
<keyword evidence="4 7" id="KW-0238">DNA-binding</keyword>
<dbReference type="InterPro" id="IPR036271">
    <property type="entry name" value="Tet_transcr_reg_TetR-rel_C_sf"/>
</dbReference>
<keyword evidence="11" id="KW-1185">Reference proteome</keyword>
<feature type="domain" description="HTH tetR-type" evidence="9">
    <location>
        <begin position="8"/>
        <end position="68"/>
    </location>
</feature>
<evidence type="ECO:0000256" key="3">
    <source>
        <dbReference type="ARBA" id="ARBA00023015"/>
    </source>
</evidence>
<dbReference type="RefSeq" id="WP_377168150.1">
    <property type="nucleotide sequence ID" value="NZ_JBHTJC010000001.1"/>
</dbReference>
<gene>
    <name evidence="7 10" type="primary">betI</name>
    <name evidence="10" type="ORF">ACGRVM_04800</name>
</gene>
<sequence length="202" mass="22040">MPKLGMEPIRRAALVSATIHEIGAQGSLDVTVAQIARRAGMSAGLAHHYFGSKEQIFAAAMRHILSLYGAQVRGALLMAHDPRMRIEAIIRASFTGMSTRPEHIAAWLNFYVQARKSPETARLLAIYHKRLESNLLHAFRQINPARAAILARGVAAMIDGLYCRHAIGANAHISQRSVETLLHYVALALDQGPNHQPQGASA</sequence>
<dbReference type="NCBIfam" id="TIGR03384">
    <property type="entry name" value="betaine_BetI"/>
    <property type="match status" value="1"/>
</dbReference>
<evidence type="ECO:0000256" key="7">
    <source>
        <dbReference type="HAMAP-Rule" id="MF_00768"/>
    </source>
</evidence>
<comment type="function">
    <text evidence="6">Repressor involved in the biosynthesis of the osmoprotectant glycine betaine. It represses transcription of the choline transporter BetT and the genes of BetAB involved in the synthesis of glycine betaine.</text>
</comment>
<evidence type="ECO:0000313" key="10">
    <source>
        <dbReference type="EMBL" id="MFH0253198.1"/>
    </source>
</evidence>
<evidence type="ECO:0000256" key="4">
    <source>
        <dbReference type="ARBA" id="ARBA00023125"/>
    </source>
</evidence>
<keyword evidence="3 7" id="KW-0805">Transcription regulation</keyword>
<reference evidence="10 11" key="1">
    <citation type="submission" date="2024-10" db="EMBL/GenBank/DDBJ databases">
        <authorList>
            <person name="Yang X.-N."/>
        </authorList>
    </citation>
    <scope>NUCLEOTIDE SEQUENCE [LARGE SCALE GENOMIC DNA]</scope>
    <source>
        <strain evidence="10 11">CAU 1059</strain>
    </source>
</reference>
<dbReference type="NCBIfam" id="NF001978">
    <property type="entry name" value="PRK00767.1"/>
    <property type="match status" value="1"/>
</dbReference>
<dbReference type="InterPro" id="IPR017757">
    <property type="entry name" value="Tscrpt_rep_BetI"/>
</dbReference>
<dbReference type="EMBL" id="JBIHMM010000001">
    <property type="protein sequence ID" value="MFH0253198.1"/>
    <property type="molecule type" value="Genomic_DNA"/>
</dbReference>
<comment type="caution">
    <text evidence="10">The sequence shown here is derived from an EMBL/GenBank/DDBJ whole genome shotgun (WGS) entry which is preliminary data.</text>
</comment>
<keyword evidence="5 7" id="KW-0804">Transcription</keyword>
<dbReference type="PANTHER" id="PTHR47506">
    <property type="entry name" value="TRANSCRIPTIONAL REGULATORY PROTEIN"/>
    <property type="match status" value="1"/>
</dbReference>
<proteinExistence type="inferred from homology"/>
<name>A0ABW7I536_9RHOB</name>
<accession>A0ABW7I536</accession>
<evidence type="ECO:0000256" key="1">
    <source>
        <dbReference type="ARBA" id="ARBA00004719"/>
    </source>
</evidence>
<evidence type="ECO:0000256" key="6">
    <source>
        <dbReference type="ARBA" id="ARBA00024936"/>
    </source>
</evidence>
<organism evidence="10 11">
    <name type="scientific">Roseovarius aquimarinus</name>
    <dbReference type="NCBI Taxonomy" id="1229156"/>
    <lineage>
        <taxon>Bacteria</taxon>
        <taxon>Pseudomonadati</taxon>
        <taxon>Pseudomonadota</taxon>
        <taxon>Alphaproteobacteria</taxon>
        <taxon>Rhodobacterales</taxon>
        <taxon>Roseobacteraceae</taxon>
        <taxon>Roseovarius</taxon>
    </lineage>
</organism>
<dbReference type="Gene3D" id="1.10.357.10">
    <property type="entry name" value="Tetracycline Repressor, domain 2"/>
    <property type="match status" value="1"/>
</dbReference>
<dbReference type="HAMAP" id="MF_00768">
    <property type="entry name" value="HTH_type_BetI"/>
    <property type="match status" value="1"/>
</dbReference>
<dbReference type="PROSITE" id="PS50977">
    <property type="entry name" value="HTH_TETR_2"/>
    <property type="match status" value="1"/>
</dbReference>
<dbReference type="SUPFAM" id="SSF46689">
    <property type="entry name" value="Homeodomain-like"/>
    <property type="match status" value="1"/>
</dbReference>